<dbReference type="AlphaFoldDB" id="A0A6J6QN69"/>
<evidence type="ECO:0000313" key="1">
    <source>
        <dbReference type="EMBL" id="CAB4710358.1"/>
    </source>
</evidence>
<protein>
    <submittedName>
        <fullName evidence="1">Unannotated protein</fullName>
    </submittedName>
</protein>
<name>A0A6J6QN69_9ZZZZ</name>
<gene>
    <name evidence="1" type="ORF">UFOPK2423_01694</name>
</gene>
<accession>A0A6J6QN69</accession>
<proteinExistence type="predicted"/>
<sequence>MVQEKTTVVFAKKVSGDVVRSSMTSYDSTERSEARTAASSRVRLIPGMANIQPELVVQSER</sequence>
<dbReference type="EMBL" id="CAEZXN010000071">
    <property type="protein sequence ID" value="CAB4710358.1"/>
    <property type="molecule type" value="Genomic_DNA"/>
</dbReference>
<organism evidence="1">
    <name type="scientific">freshwater metagenome</name>
    <dbReference type="NCBI Taxonomy" id="449393"/>
    <lineage>
        <taxon>unclassified sequences</taxon>
        <taxon>metagenomes</taxon>
        <taxon>ecological metagenomes</taxon>
    </lineage>
</organism>
<reference evidence="1" key="1">
    <citation type="submission" date="2020-05" db="EMBL/GenBank/DDBJ databases">
        <authorList>
            <person name="Chiriac C."/>
            <person name="Salcher M."/>
            <person name="Ghai R."/>
            <person name="Kavagutti S V."/>
        </authorList>
    </citation>
    <scope>NUCLEOTIDE SEQUENCE</scope>
</reference>